<proteinExistence type="predicted"/>
<keyword evidence="2" id="KW-1185">Reference proteome</keyword>
<protein>
    <submittedName>
        <fullName evidence="1">Uncharacterized protein</fullName>
    </submittedName>
</protein>
<evidence type="ECO:0000313" key="1">
    <source>
        <dbReference type="EMBL" id="CCX34891.1"/>
    </source>
</evidence>
<reference evidence="1 2" key="1">
    <citation type="journal article" date="2013" name="PLoS Genet.">
        <title>The genome and development-dependent transcriptomes of Pyronema confluens: a window into fungal evolution.</title>
        <authorList>
            <person name="Traeger S."/>
            <person name="Altegoer F."/>
            <person name="Freitag M."/>
            <person name="Gabaldon T."/>
            <person name="Kempken F."/>
            <person name="Kumar A."/>
            <person name="Marcet-Houben M."/>
            <person name="Poggeler S."/>
            <person name="Stajich J.E."/>
            <person name="Nowrousian M."/>
        </authorList>
    </citation>
    <scope>NUCLEOTIDE SEQUENCE [LARGE SCALE GENOMIC DNA]</scope>
    <source>
        <strain evidence="2">CBS 100304</strain>
        <tissue evidence="1">Vegetative mycelium</tissue>
    </source>
</reference>
<accession>U4LRU5</accession>
<gene>
    <name evidence="1" type="ORF">PCON_04567</name>
</gene>
<organism evidence="1 2">
    <name type="scientific">Pyronema omphalodes (strain CBS 100304)</name>
    <name type="common">Pyronema confluens</name>
    <dbReference type="NCBI Taxonomy" id="1076935"/>
    <lineage>
        <taxon>Eukaryota</taxon>
        <taxon>Fungi</taxon>
        <taxon>Dikarya</taxon>
        <taxon>Ascomycota</taxon>
        <taxon>Pezizomycotina</taxon>
        <taxon>Pezizomycetes</taxon>
        <taxon>Pezizales</taxon>
        <taxon>Pyronemataceae</taxon>
        <taxon>Pyronema</taxon>
    </lineage>
</organism>
<dbReference type="Proteomes" id="UP000018144">
    <property type="component" value="Unassembled WGS sequence"/>
</dbReference>
<dbReference type="AlphaFoldDB" id="U4LRU5"/>
<dbReference type="EMBL" id="HF936663">
    <property type="protein sequence ID" value="CCX34891.1"/>
    <property type="molecule type" value="Genomic_DNA"/>
</dbReference>
<name>U4LRU5_PYROM</name>
<evidence type="ECO:0000313" key="2">
    <source>
        <dbReference type="Proteomes" id="UP000018144"/>
    </source>
</evidence>
<sequence>MFHKSCETMCEPLKRRDWIVVQCRRYR</sequence>